<keyword evidence="6" id="KW-0413">Isomerase</keyword>
<sequence>MAVLLETSKGDIVIDLLTDDCPVTCKNFLKLCKIKYFNHCLFHNVQRNFIVQTGDPTGTGKGGTSIYGKLYGDQARFFEDELRPHLKHVRRGVVGMASAGENLNASQFYITTGEELDSLDGRHTVFGQVAEGWDVLDAINEAFVDPDGRPYQNIRIRHTIVLDDPYPDPPELEEAIPPTSPPPEFGEGDRLEDDWVPHEDARPAEEVEAETRRAEAHHRAVVLEMVGDLPDADAKPPPNMLFICKLNPVTSEEDLEIIFSRFGRVTSCDIIRDFKTGDSLNYGFIGFDSEEACEAAYFKMNNAVIDDRRVRVDFSQSVHHLWRQFKKGGRKGDASMGRLADQHQRQEKSRLELKSNPRGGPGGGGGGGHDLLLFGHDAEALAAAGGGGGARHGGGGGGSKRSRHDEEREAEEDRRRRPRGRDGDAPGQGAPAGGRGRWDRDGGAAAGEPRRHRDEADRGWDGGREREREWGHRDDGGGRVAAAPERRHDRDGDQDRDRDRRERNRDSDRERGHRDERAGSREQERDRDRERERPRGAWEADNRGGGGGRGAATDAALPTAIARLFVGAALALSTVYALLSSPASSVTGGAFAASSASAPPSDADASSASSTPTAIAAPSATTTAASAASVAAAAAPFITSMPILRTPEQFDSFVLASNAAGYLAIVLFHAPWCSASARMESELQRLARFVANRRVVFARVDCAIKLAGSGRSAPAGAASMFASVGSAATMMTMDDGVDAGGAAVAAAAAALPPTVQGLGAGLERCGLTQLHRIHKTPTVRMYYGNTCVDEVTGCRPVDFRQAVSDLAFKYQL</sequence>
<feature type="domain" description="PPIase cyclophilin-type" evidence="10">
    <location>
        <begin position="10"/>
        <end position="161"/>
    </location>
</feature>
<keyword evidence="13" id="KW-1185">Reference proteome</keyword>
<dbReference type="Pfam" id="PF00076">
    <property type="entry name" value="RRM_1"/>
    <property type="match status" value="1"/>
</dbReference>
<dbReference type="PANTHER" id="PTHR45843:SF1">
    <property type="entry name" value="PEPTIDYL-PROLYL CIS-TRANS ISOMERASE-LIKE 4"/>
    <property type="match status" value="1"/>
</dbReference>
<feature type="compositionally biased region" description="Basic and acidic residues" evidence="9">
    <location>
        <begin position="403"/>
        <end position="424"/>
    </location>
</feature>
<dbReference type="InterPro" id="IPR002130">
    <property type="entry name" value="Cyclophilin-type_PPIase_dom"/>
</dbReference>
<dbReference type="EC" id="5.2.1.8" evidence="3"/>
<feature type="region of interest" description="Disordered" evidence="9">
    <location>
        <begin position="325"/>
        <end position="372"/>
    </location>
</feature>
<dbReference type="PRINTS" id="PR00153">
    <property type="entry name" value="CSAPPISMRASE"/>
</dbReference>
<dbReference type="PANTHER" id="PTHR45843">
    <property type="entry name" value="PEPTIDYL-PROLYL CIS-TRANS ISOMERASE-LIKE 4"/>
    <property type="match status" value="1"/>
</dbReference>
<dbReference type="STRING" id="33097.A0A150GB13"/>
<protein>
    <recommendedName>
        <fullName evidence="3">peptidylprolyl isomerase</fullName>
        <ecNumber evidence="3">5.2.1.8</ecNumber>
    </recommendedName>
</protein>
<dbReference type="SMART" id="SM00360">
    <property type="entry name" value="RRM"/>
    <property type="match status" value="1"/>
</dbReference>
<name>A0A150GB13_GONPE</name>
<dbReference type="CDD" id="cd12235">
    <property type="entry name" value="RRM_PPIL4"/>
    <property type="match status" value="1"/>
</dbReference>
<evidence type="ECO:0000256" key="9">
    <source>
        <dbReference type="SAM" id="MobiDB-lite"/>
    </source>
</evidence>
<dbReference type="EMBL" id="LSYV01000043">
    <property type="protein sequence ID" value="KXZ46550.1"/>
    <property type="molecule type" value="Genomic_DNA"/>
</dbReference>
<feature type="compositionally biased region" description="Gly residues" evidence="9">
    <location>
        <begin position="384"/>
        <end position="399"/>
    </location>
</feature>
<comment type="catalytic activity">
    <reaction evidence="1">
        <text>[protein]-peptidylproline (omega=180) = [protein]-peptidylproline (omega=0)</text>
        <dbReference type="Rhea" id="RHEA:16237"/>
        <dbReference type="Rhea" id="RHEA-COMP:10747"/>
        <dbReference type="Rhea" id="RHEA-COMP:10748"/>
        <dbReference type="ChEBI" id="CHEBI:83833"/>
        <dbReference type="ChEBI" id="CHEBI:83834"/>
        <dbReference type="EC" id="5.2.1.8"/>
    </reaction>
</comment>
<dbReference type="SUPFAM" id="SSF52833">
    <property type="entry name" value="Thioredoxin-like"/>
    <property type="match status" value="1"/>
</dbReference>
<dbReference type="InterPro" id="IPR035542">
    <property type="entry name" value="CRIP"/>
</dbReference>
<keyword evidence="4 8" id="KW-0694">RNA-binding</keyword>
<evidence type="ECO:0000256" key="2">
    <source>
        <dbReference type="ARBA" id="ARBA00004123"/>
    </source>
</evidence>
<dbReference type="OrthoDB" id="2083at2759"/>
<dbReference type="GO" id="GO:0005634">
    <property type="term" value="C:nucleus"/>
    <property type="evidence" value="ECO:0007669"/>
    <property type="project" value="UniProtKB-SubCell"/>
</dbReference>
<dbReference type="PROSITE" id="PS50102">
    <property type="entry name" value="RRM"/>
    <property type="match status" value="1"/>
</dbReference>
<evidence type="ECO:0000256" key="8">
    <source>
        <dbReference type="PROSITE-ProRule" id="PRU00176"/>
    </source>
</evidence>
<evidence type="ECO:0000256" key="3">
    <source>
        <dbReference type="ARBA" id="ARBA00013194"/>
    </source>
</evidence>
<dbReference type="Gene3D" id="3.30.70.330">
    <property type="match status" value="1"/>
</dbReference>
<dbReference type="Gene3D" id="3.40.30.10">
    <property type="entry name" value="Glutaredoxin"/>
    <property type="match status" value="1"/>
</dbReference>
<dbReference type="InterPro" id="IPR035979">
    <property type="entry name" value="RBD_domain_sf"/>
</dbReference>
<comment type="subcellular location">
    <subcellularLocation>
        <location evidence="2">Nucleus</location>
    </subcellularLocation>
</comment>
<keyword evidence="5" id="KW-0697">Rotamase</keyword>
<evidence type="ECO:0000256" key="6">
    <source>
        <dbReference type="ARBA" id="ARBA00023235"/>
    </source>
</evidence>
<evidence type="ECO:0000259" key="10">
    <source>
        <dbReference type="PROSITE" id="PS50072"/>
    </source>
</evidence>
<feature type="compositionally biased region" description="Basic and acidic residues" evidence="9">
    <location>
        <begin position="340"/>
        <end position="355"/>
    </location>
</feature>
<feature type="domain" description="RRM" evidence="11">
    <location>
        <begin position="239"/>
        <end position="317"/>
    </location>
</feature>
<organism evidence="12 13">
    <name type="scientific">Gonium pectorale</name>
    <name type="common">Green alga</name>
    <dbReference type="NCBI Taxonomy" id="33097"/>
    <lineage>
        <taxon>Eukaryota</taxon>
        <taxon>Viridiplantae</taxon>
        <taxon>Chlorophyta</taxon>
        <taxon>core chlorophytes</taxon>
        <taxon>Chlorophyceae</taxon>
        <taxon>CS clade</taxon>
        <taxon>Chlamydomonadales</taxon>
        <taxon>Volvocaceae</taxon>
        <taxon>Gonium</taxon>
    </lineage>
</organism>
<dbReference type="CDD" id="cd01921">
    <property type="entry name" value="cyclophilin_RRM"/>
    <property type="match status" value="1"/>
</dbReference>
<feature type="compositionally biased region" description="Basic and acidic residues" evidence="9">
    <location>
        <begin position="436"/>
        <end position="477"/>
    </location>
</feature>
<feature type="region of interest" description="Disordered" evidence="9">
    <location>
        <begin position="384"/>
        <end position="552"/>
    </location>
</feature>
<feature type="compositionally biased region" description="Basic and acidic residues" evidence="9">
    <location>
        <begin position="484"/>
        <end position="542"/>
    </location>
</feature>
<evidence type="ECO:0000256" key="1">
    <source>
        <dbReference type="ARBA" id="ARBA00000971"/>
    </source>
</evidence>
<dbReference type="AlphaFoldDB" id="A0A150GB13"/>
<dbReference type="Proteomes" id="UP000075714">
    <property type="component" value="Unassembled WGS sequence"/>
</dbReference>
<feature type="region of interest" description="Disordered" evidence="9">
    <location>
        <begin position="165"/>
        <end position="190"/>
    </location>
</feature>
<reference evidence="13" key="1">
    <citation type="journal article" date="2016" name="Nat. Commun.">
        <title>The Gonium pectorale genome demonstrates co-option of cell cycle regulation during the evolution of multicellularity.</title>
        <authorList>
            <person name="Hanschen E.R."/>
            <person name="Marriage T.N."/>
            <person name="Ferris P.J."/>
            <person name="Hamaji T."/>
            <person name="Toyoda A."/>
            <person name="Fujiyama A."/>
            <person name="Neme R."/>
            <person name="Noguchi H."/>
            <person name="Minakuchi Y."/>
            <person name="Suzuki M."/>
            <person name="Kawai-Toyooka H."/>
            <person name="Smith D.R."/>
            <person name="Sparks H."/>
            <person name="Anderson J."/>
            <person name="Bakaric R."/>
            <person name="Luria V."/>
            <person name="Karger A."/>
            <person name="Kirschner M.W."/>
            <person name="Durand P.M."/>
            <person name="Michod R.E."/>
            <person name="Nozaki H."/>
            <person name="Olson B.J."/>
        </authorList>
    </citation>
    <scope>NUCLEOTIDE SEQUENCE [LARGE SCALE GENOMIC DNA]</scope>
    <source>
        <strain evidence="13">NIES-2863</strain>
    </source>
</reference>
<dbReference type="InterPro" id="IPR035538">
    <property type="entry name" value="Cyclophilin_PPIL4"/>
</dbReference>
<dbReference type="FunFam" id="2.40.100.10:FF:000015">
    <property type="entry name" value="Peptidyl-prolyl cis-trans isomerase"/>
    <property type="match status" value="1"/>
</dbReference>
<feature type="compositionally biased region" description="Gly residues" evidence="9">
    <location>
        <begin position="359"/>
        <end position="369"/>
    </location>
</feature>
<feature type="region of interest" description="Disordered" evidence="9">
    <location>
        <begin position="589"/>
        <end position="611"/>
    </location>
</feature>
<evidence type="ECO:0000313" key="13">
    <source>
        <dbReference type="Proteomes" id="UP000075714"/>
    </source>
</evidence>
<dbReference type="PROSITE" id="PS50072">
    <property type="entry name" value="CSA_PPIASE_2"/>
    <property type="match status" value="1"/>
</dbReference>
<accession>A0A150GB13</accession>
<dbReference type="InterPro" id="IPR036249">
    <property type="entry name" value="Thioredoxin-like_sf"/>
</dbReference>
<proteinExistence type="predicted"/>
<evidence type="ECO:0000256" key="7">
    <source>
        <dbReference type="ARBA" id="ARBA00023242"/>
    </source>
</evidence>
<dbReference type="SUPFAM" id="SSF54928">
    <property type="entry name" value="RNA-binding domain, RBD"/>
    <property type="match status" value="1"/>
</dbReference>
<evidence type="ECO:0000259" key="11">
    <source>
        <dbReference type="PROSITE" id="PS50102"/>
    </source>
</evidence>
<comment type="caution">
    <text evidence="12">The sequence shown here is derived from an EMBL/GenBank/DDBJ whole genome shotgun (WGS) entry which is preliminary data.</text>
</comment>
<evidence type="ECO:0000256" key="5">
    <source>
        <dbReference type="ARBA" id="ARBA00023110"/>
    </source>
</evidence>
<dbReference type="InterPro" id="IPR029000">
    <property type="entry name" value="Cyclophilin-like_dom_sf"/>
</dbReference>
<dbReference type="SUPFAM" id="SSF50891">
    <property type="entry name" value="Cyclophilin-like"/>
    <property type="match status" value="1"/>
</dbReference>
<dbReference type="GO" id="GO:0003723">
    <property type="term" value="F:RNA binding"/>
    <property type="evidence" value="ECO:0007669"/>
    <property type="project" value="UniProtKB-UniRule"/>
</dbReference>
<dbReference type="InterPro" id="IPR012677">
    <property type="entry name" value="Nucleotide-bd_a/b_plait_sf"/>
</dbReference>
<gene>
    <name evidence="12" type="ORF">GPECTOR_42g757</name>
</gene>
<dbReference type="CDD" id="cd02961">
    <property type="entry name" value="PDI_a_family"/>
    <property type="match status" value="1"/>
</dbReference>
<evidence type="ECO:0000256" key="4">
    <source>
        <dbReference type="ARBA" id="ARBA00022884"/>
    </source>
</evidence>
<dbReference type="GO" id="GO:0003755">
    <property type="term" value="F:peptidyl-prolyl cis-trans isomerase activity"/>
    <property type="evidence" value="ECO:0007669"/>
    <property type="project" value="UniProtKB-KW"/>
</dbReference>
<keyword evidence="7" id="KW-0539">Nucleus</keyword>
<evidence type="ECO:0000313" key="12">
    <source>
        <dbReference type="EMBL" id="KXZ46550.1"/>
    </source>
</evidence>
<dbReference type="Pfam" id="PF00160">
    <property type="entry name" value="Pro_isomerase"/>
    <property type="match status" value="1"/>
</dbReference>
<dbReference type="InterPro" id="IPR000504">
    <property type="entry name" value="RRM_dom"/>
</dbReference>
<dbReference type="Gene3D" id="2.40.100.10">
    <property type="entry name" value="Cyclophilin-like"/>
    <property type="match status" value="1"/>
</dbReference>